<protein>
    <submittedName>
        <fullName evidence="2">Uncharacterized protein</fullName>
    </submittedName>
</protein>
<feature type="transmembrane region" description="Helical" evidence="1">
    <location>
        <begin position="48"/>
        <end position="68"/>
    </location>
</feature>
<evidence type="ECO:0000256" key="1">
    <source>
        <dbReference type="SAM" id="Phobius"/>
    </source>
</evidence>
<evidence type="ECO:0000313" key="3">
    <source>
        <dbReference type="Proteomes" id="UP000199170"/>
    </source>
</evidence>
<reference evidence="3" key="1">
    <citation type="submission" date="2016-10" db="EMBL/GenBank/DDBJ databases">
        <authorList>
            <person name="Varghese N."/>
            <person name="Submissions S."/>
        </authorList>
    </citation>
    <scope>NUCLEOTIDE SEQUENCE [LARGE SCALE GENOMIC DNA]</scope>
    <source>
        <strain evidence="3">CGMCC 1.10118</strain>
    </source>
</reference>
<evidence type="ECO:0000313" key="2">
    <source>
        <dbReference type="EMBL" id="SDX77302.1"/>
    </source>
</evidence>
<keyword evidence="1" id="KW-0472">Membrane</keyword>
<name>A0A1H3EEZ3_9EURY</name>
<keyword evidence="1" id="KW-1133">Transmembrane helix</keyword>
<gene>
    <name evidence="2" type="ORF">SAMN04487946_102243</name>
</gene>
<dbReference type="Proteomes" id="UP000199170">
    <property type="component" value="Unassembled WGS sequence"/>
</dbReference>
<dbReference type="RefSeq" id="WP_089765708.1">
    <property type="nucleotide sequence ID" value="NZ_FNPB01000002.1"/>
</dbReference>
<keyword evidence="1" id="KW-0812">Transmembrane</keyword>
<keyword evidence="3" id="KW-1185">Reference proteome</keyword>
<feature type="transmembrane region" description="Helical" evidence="1">
    <location>
        <begin position="18"/>
        <end position="36"/>
    </location>
</feature>
<dbReference type="AlphaFoldDB" id="A0A1H3EEZ3"/>
<proteinExistence type="predicted"/>
<organism evidence="2 3">
    <name type="scientific">Halobellus clavatus</name>
    <dbReference type="NCBI Taxonomy" id="660517"/>
    <lineage>
        <taxon>Archaea</taxon>
        <taxon>Methanobacteriati</taxon>
        <taxon>Methanobacteriota</taxon>
        <taxon>Stenosarchaea group</taxon>
        <taxon>Halobacteria</taxon>
        <taxon>Halobacteriales</taxon>
        <taxon>Haloferacaceae</taxon>
        <taxon>Halobellus</taxon>
    </lineage>
</organism>
<dbReference type="EMBL" id="FNPB01000002">
    <property type="protein sequence ID" value="SDX77302.1"/>
    <property type="molecule type" value="Genomic_DNA"/>
</dbReference>
<accession>A0A1H3EEZ3</accession>
<sequence length="80" mass="8081">MPSETAETTALLRSIRRLLLAIVFLLGVGLVALADTGYMTSGYQDGPIFALAGVSGAVVALAAVLTWLGSWGSAPSTGAD</sequence>